<evidence type="ECO:0000313" key="9">
    <source>
        <dbReference type="EMBL" id="CAG7826863.1"/>
    </source>
</evidence>
<feature type="non-terminal residue" evidence="9">
    <location>
        <position position="1"/>
    </location>
</feature>
<dbReference type="AlphaFoldDB" id="A0A8J2L7X3"/>
<comment type="similarity">
    <text evidence="2">Belongs to the SID1 family.</text>
</comment>
<comment type="caution">
    <text evidence="9">The sequence shown here is derived from an EMBL/GenBank/DDBJ whole genome shotgun (WGS) entry which is preliminary data.</text>
</comment>
<dbReference type="Proteomes" id="UP000708208">
    <property type="component" value="Unassembled WGS sequence"/>
</dbReference>
<dbReference type="OrthoDB" id="416618at2759"/>
<evidence type="ECO:0000256" key="4">
    <source>
        <dbReference type="ARBA" id="ARBA00022729"/>
    </source>
</evidence>
<reference evidence="9" key="1">
    <citation type="submission" date="2021-06" db="EMBL/GenBank/DDBJ databases">
        <authorList>
            <person name="Hodson N. C."/>
            <person name="Mongue J. A."/>
            <person name="Jaron S. K."/>
        </authorList>
    </citation>
    <scope>NUCLEOTIDE SEQUENCE</scope>
</reference>
<evidence type="ECO:0000256" key="8">
    <source>
        <dbReference type="SAM" id="Phobius"/>
    </source>
</evidence>
<sequence length="149" mass="17507">NNNTFDNDINNLPRPVNPVRKEISDGSRIALRADVHVGDFSRNHDGKVTVQKARRFCWSLVTVSIFYTIPVYQLIFHYLGVLYRTGEYDICYYNYLCAWRVGFLLDFNHFFSNIGYVIFGVAFIIIVRRREANMIIVEDENERSKNRLS</sequence>
<evidence type="ECO:0000256" key="1">
    <source>
        <dbReference type="ARBA" id="ARBA00004141"/>
    </source>
</evidence>
<protein>
    <submittedName>
        <fullName evidence="9">Uncharacterized protein</fullName>
    </submittedName>
</protein>
<dbReference type="Pfam" id="PF13965">
    <property type="entry name" value="SID-1_RNA_chan"/>
    <property type="match status" value="1"/>
</dbReference>
<proteinExistence type="inferred from homology"/>
<dbReference type="InterPro" id="IPR025958">
    <property type="entry name" value="SID1_TM_fam"/>
</dbReference>
<evidence type="ECO:0000313" key="10">
    <source>
        <dbReference type="Proteomes" id="UP000708208"/>
    </source>
</evidence>
<gene>
    <name evidence="9" type="ORF">AFUS01_LOCUS36895</name>
</gene>
<accession>A0A8J2L7X3</accession>
<dbReference type="GO" id="GO:0005886">
    <property type="term" value="C:plasma membrane"/>
    <property type="evidence" value="ECO:0007669"/>
    <property type="project" value="TreeGrafter"/>
</dbReference>
<evidence type="ECO:0000256" key="7">
    <source>
        <dbReference type="ARBA" id="ARBA00023180"/>
    </source>
</evidence>
<dbReference type="PANTHER" id="PTHR12185:SF14">
    <property type="entry name" value="CHOLESTEROL UPTAKE PROTEIN 1"/>
    <property type="match status" value="1"/>
</dbReference>
<keyword evidence="7" id="KW-0325">Glycoprotein</keyword>
<keyword evidence="4" id="KW-0732">Signal</keyword>
<dbReference type="PANTHER" id="PTHR12185">
    <property type="entry name" value="SID1 TRANSMEMBRANE FAMILY MEMEBER"/>
    <property type="match status" value="1"/>
</dbReference>
<keyword evidence="5 8" id="KW-1133">Transmembrane helix</keyword>
<keyword evidence="3 8" id="KW-0812">Transmembrane</keyword>
<keyword evidence="10" id="KW-1185">Reference proteome</keyword>
<feature type="transmembrane region" description="Helical" evidence="8">
    <location>
        <begin position="56"/>
        <end position="79"/>
    </location>
</feature>
<comment type="subcellular location">
    <subcellularLocation>
        <location evidence="1">Membrane</location>
        <topology evidence="1">Multi-pass membrane protein</topology>
    </subcellularLocation>
</comment>
<dbReference type="EMBL" id="CAJVCH010541371">
    <property type="protein sequence ID" value="CAG7826863.1"/>
    <property type="molecule type" value="Genomic_DNA"/>
</dbReference>
<keyword evidence="6 8" id="KW-0472">Membrane</keyword>
<evidence type="ECO:0000256" key="5">
    <source>
        <dbReference type="ARBA" id="ARBA00022989"/>
    </source>
</evidence>
<dbReference type="GO" id="GO:0051033">
    <property type="term" value="F:RNA transmembrane transporter activity"/>
    <property type="evidence" value="ECO:0007669"/>
    <property type="project" value="TreeGrafter"/>
</dbReference>
<feature type="transmembrane region" description="Helical" evidence="8">
    <location>
        <begin position="110"/>
        <end position="127"/>
    </location>
</feature>
<name>A0A8J2L7X3_9HEXA</name>
<dbReference type="GO" id="GO:0003725">
    <property type="term" value="F:double-stranded RNA binding"/>
    <property type="evidence" value="ECO:0007669"/>
    <property type="project" value="TreeGrafter"/>
</dbReference>
<evidence type="ECO:0000256" key="3">
    <source>
        <dbReference type="ARBA" id="ARBA00022692"/>
    </source>
</evidence>
<evidence type="ECO:0000256" key="6">
    <source>
        <dbReference type="ARBA" id="ARBA00023136"/>
    </source>
</evidence>
<organism evidence="9 10">
    <name type="scientific">Allacma fusca</name>
    <dbReference type="NCBI Taxonomy" id="39272"/>
    <lineage>
        <taxon>Eukaryota</taxon>
        <taxon>Metazoa</taxon>
        <taxon>Ecdysozoa</taxon>
        <taxon>Arthropoda</taxon>
        <taxon>Hexapoda</taxon>
        <taxon>Collembola</taxon>
        <taxon>Symphypleona</taxon>
        <taxon>Sminthuridae</taxon>
        <taxon>Allacma</taxon>
    </lineage>
</organism>
<feature type="non-terminal residue" evidence="9">
    <location>
        <position position="149"/>
    </location>
</feature>
<evidence type="ECO:0000256" key="2">
    <source>
        <dbReference type="ARBA" id="ARBA00006618"/>
    </source>
</evidence>
<dbReference type="GO" id="GO:0005764">
    <property type="term" value="C:lysosome"/>
    <property type="evidence" value="ECO:0007669"/>
    <property type="project" value="TreeGrafter"/>
</dbReference>